<evidence type="ECO:0000256" key="1">
    <source>
        <dbReference type="SAM" id="MobiDB-lite"/>
    </source>
</evidence>
<feature type="compositionally biased region" description="Polar residues" evidence="1">
    <location>
        <begin position="49"/>
        <end position="58"/>
    </location>
</feature>
<dbReference type="Proteomes" id="UP000186955">
    <property type="component" value="Unassembled WGS sequence"/>
</dbReference>
<gene>
    <name evidence="2" type="ORF">PENSUB_12354</name>
</gene>
<proteinExistence type="predicted"/>
<accession>A0A1Q5SZ42</accession>
<dbReference type="AlphaFoldDB" id="A0A1Q5SZ42"/>
<keyword evidence="3" id="KW-1185">Reference proteome</keyword>
<organism evidence="2 3">
    <name type="scientific">Penicillium subrubescens</name>
    <dbReference type="NCBI Taxonomy" id="1316194"/>
    <lineage>
        <taxon>Eukaryota</taxon>
        <taxon>Fungi</taxon>
        <taxon>Dikarya</taxon>
        <taxon>Ascomycota</taxon>
        <taxon>Pezizomycotina</taxon>
        <taxon>Eurotiomycetes</taxon>
        <taxon>Eurotiomycetidae</taxon>
        <taxon>Eurotiales</taxon>
        <taxon>Aspergillaceae</taxon>
        <taxon>Penicillium</taxon>
    </lineage>
</organism>
<evidence type="ECO:0000313" key="2">
    <source>
        <dbReference type="EMBL" id="OKO93291.1"/>
    </source>
</evidence>
<reference evidence="2 3" key="1">
    <citation type="submission" date="2016-10" db="EMBL/GenBank/DDBJ databases">
        <title>Genome sequence of the ascomycete fungus Penicillium subrubescens.</title>
        <authorList>
            <person name="De Vries R.P."/>
            <person name="Peng M."/>
            <person name="Dilokpimol A."/>
            <person name="Hilden K."/>
            <person name="Makela M.R."/>
            <person name="Grigoriev I."/>
            <person name="Riley R."/>
            <person name="Granchi Z."/>
        </authorList>
    </citation>
    <scope>NUCLEOTIDE SEQUENCE [LARGE SCALE GENOMIC DNA]</scope>
    <source>
        <strain evidence="2 3">CBS 132785</strain>
    </source>
</reference>
<evidence type="ECO:0000313" key="3">
    <source>
        <dbReference type="Proteomes" id="UP000186955"/>
    </source>
</evidence>
<protein>
    <submittedName>
        <fullName evidence="2">Uncharacterized protein</fullName>
    </submittedName>
</protein>
<name>A0A1Q5SZ42_9EURO</name>
<comment type="caution">
    <text evidence="2">The sequence shown here is derived from an EMBL/GenBank/DDBJ whole genome shotgun (WGS) entry which is preliminary data.</text>
</comment>
<feature type="region of interest" description="Disordered" evidence="1">
    <location>
        <begin position="43"/>
        <end position="66"/>
    </location>
</feature>
<sequence length="128" mass="13034">MTVASYTTAYLAVVTESALVSQSMTTSVQPVVVSTLSPAQPHVFGQGASGNHTTPHTLSSSSWKSGIASSGSTQAATQATEINTVSGKTISSVTAGAPGSLFTGDAHKMWHSSILFPMAAVLSALLFF</sequence>
<dbReference type="EMBL" id="MNBE01000725">
    <property type="protein sequence ID" value="OKO93291.1"/>
    <property type="molecule type" value="Genomic_DNA"/>
</dbReference>